<evidence type="ECO:0000313" key="10">
    <source>
        <dbReference type="Proteomes" id="UP001500791"/>
    </source>
</evidence>
<dbReference type="SUPFAM" id="SSF103473">
    <property type="entry name" value="MFS general substrate transporter"/>
    <property type="match status" value="1"/>
</dbReference>
<dbReference type="Pfam" id="PF05977">
    <property type="entry name" value="MFS_3"/>
    <property type="match status" value="1"/>
</dbReference>
<proteinExistence type="predicted"/>
<accession>A0ABN0XYN5</accession>
<comment type="subcellular location">
    <subcellularLocation>
        <location evidence="1">Cell membrane</location>
        <topology evidence="1">Multi-pass membrane protein</topology>
    </subcellularLocation>
</comment>
<evidence type="ECO:0000256" key="6">
    <source>
        <dbReference type="ARBA" id="ARBA00023136"/>
    </source>
</evidence>
<dbReference type="Gene3D" id="1.20.1250.20">
    <property type="entry name" value="MFS general substrate transporter like domains"/>
    <property type="match status" value="1"/>
</dbReference>
<dbReference type="PANTHER" id="PTHR23513:SF11">
    <property type="entry name" value="STAPHYLOFERRIN A TRANSPORTER"/>
    <property type="match status" value="1"/>
</dbReference>
<evidence type="ECO:0000256" key="5">
    <source>
        <dbReference type="ARBA" id="ARBA00022989"/>
    </source>
</evidence>
<sequence>MVLLMASPNSTLAPLRHPLFRAIWITSLMTNFGGLIQSVGASWIMTSIGTTQTTALVQASITLPIMLLSLTAGALADTMDRRKIMLAAQTFMLLVSVGLAFMTYQGWLTPWVLLSFTFLIGCGVAFNGPAWQASVGDMVPREDLPSAITLNSMGFNLARSVGPAIGGAVVAFAGAASAFLINAVSYIGILVVLFRWKPQVPLATLPREGLLAAMEGGVRYAMLSPRIVAVLLRALLFGIGASALQALMPVIARHEVGGGPLIYGVLLGAFGVGAVGGALCVTPLRIRFKSETLVRFWIGAFAVAALGVATSPFLPLTIVSLLLGGAAWVIVLSTFNVTVQMSAPRWVVARALALYQMCAFGGMAAGAWLWGSLAQNYSTSLALMISAAVLSVCLLLGLRMPLANSEALNLAPLDRWREPDTELHIEPRSGPIIVSIAYTIDDEDVPEFLKLMEERRRIRRRDGAHQWRLMRDLANPNIWVEKYQTATWLDYIRHNQRMTHDDARITGAIRELHRGEERPVVNRMIQRITGSVSPHLHTERNYGEPMTDPTRAS</sequence>
<feature type="transmembrane region" description="Helical" evidence="7">
    <location>
        <begin position="316"/>
        <end position="339"/>
    </location>
</feature>
<evidence type="ECO:0000256" key="4">
    <source>
        <dbReference type="ARBA" id="ARBA00022692"/>
    </source>
</evidence>
<feature type="transmembrane region" description="Helical" evidence="7">
    <location>
        <begin position="84"/>
        <end position="104"/>
    </location>
</feature>
<keyword evidence="4 7" id="KW-0812">Transmembrane</keyword>
<feature type="transmembrane region" description="Helical" evidence="7">
    <location>
        <begin position="351"/>
        <end position="371"/>
    </location>
</feature>
<keyword evidence="2" id="KW-0813">Transport</keyword>
<dbReference type="PROSITE" id="PS50850">
    <property type="entry name" value="MFS"/>
    <property type="match status" value="1"/>
</dbReference>
<feature type="transmembrane region" description="Helical" evidence="7">
    <location>
        <begin position="377"/>
        <end position="398"/>
    </location>
</feature>
<dbReference type="InterPro" id="IPR010290">
    <property type="entry name" value="TM_effector"/>
</dbReference>
<feature type="transmembrane region" description="Helical" evidence="7">
    <location>
        <begin position="164"/>
        <end position="194"/>
    </location>
</feature>
<dbReference type="EMBL" id="BAAAEJ010000001">
    <property type="protein sequence ID" value="GAA0377119.1"/>
    <property type="molecule type" value="Genomic_DNA"/>
</dbReference>
<evidence type="ECO:0000256" key="1">
    <source>
        <dbReference type="ARBA" id="ARBA00004651"/>
    </source>
</evidence>
<feature type="transmembrane region" description="Helical" evidence="7">
    <location>
        <begin position="111"/>
        <end position="131"/>
    </location>
</feature>
<dbReference type="InterPro" id="IPR020846">
    <property type="entry name" value="MFS_dom"/>
</dbReference>
<organism evidence="9 10">
    <name type="scientific">Brevundimonas terrae</name>
    <dbReference type="NCBI Taxonomy" id="363631"/>
    <lineage>
        <taxon>Bacteria</taxon>
        <taxon>Pseudomonadati</taxon>
        <taxon>Pseudomonadota</taxon>
        <taxon>Alphaproteobacteria</taxon>
        <taxon>Caulobacterales</taxon>
        <taxon>Caulobacteraceae</taxon>
        <taxon>Brevundimonas</taxon>
    </lineage>
</organism>
<dbReference type="InterPro" id="IPR036259">
    <property type="entry name" value="MFS_trans_sf"/>
</dbReference>
<dbReference type="CDD" id="cd06173">
    <property type="entry name" value="MFS_MefA_like"/>
    <property type="match status" value="1"/>
</dbReference>
<evidence type="ECO:0000256" key="7">
    <source>
        <dbReference type="SAM" id="Phobius"/>
    </source>
</evidence>
<feature type="transmembrane region" description="Helical" evidence="7">
    <location>
        <begin position="293"/>
        <end position="310"/>
    </location>
</feature>
<name>A0ABN0XYN5_9CAUL</name>
<evidence type="ECO:0000313" key="9">
    <source>
        <dbReference type="EMBL" id="GAA0377119.1"/>
    </source>
</evidence>
<feature type="domain" description="Major facilitator superfamily (MFS) profile" evidence="8">
    <location>
        <begin position="19"/>
        <end position="405"/>
    </location>
</feature>
<evidence type="ECO:0000256" key="3">
    <source>
        <dbReference type="ARBA" id="ARBA00022475"/>
    </source>
</evidence>
<dbReference type="PANTHER" id="PTHR23513">
    <property type="entry name" value="INTEGRAL MEMBRANE EFFLUX PROTEIN-RELATED"/>
    <property type="match status" value="1"/>
</dbReference>
<evidence type="ECO:0000256" key="2">
    <source>
        <dbReference type="ARBA" id="ARBA00022448"/>
    </source>
</evidence>
<keyword evidence="6 7" id="KW-0472">Membrane</keyword>
<feature type="transmembrane region" description="Helical" evidence="7">
    <location>
        <begin position="20"/>
        <end position="44"/>
    </location>
</feature>
<evidence type="ECO:0000259" key="8">
    <source>
        <dbReference type="PROSITE" id="PS50850"/>
    </source>
</evidence>
<feature type="transmembrane region" description="Helical" evidence="7">
    <location>
        <begin position="227"/>
        <end position="248"/>
    </location>
</feature>
<gene>
    <name evidence="9" type="ORF">GCM10009093_00340</name>
</gene>
<comment type="caution">
    <text evidence="9">The sequence shown here is derived from an EMBL/GenBank/DDBJ whole genome shotgun (WGS) entry which is preliminary data.</text>
</comment>
<feature type="transmembrane region" description="Helical" evidence="7">
    <location>
        <begin position="260"/>
        <end position="281"/>
    </location>
</feature>
<reference evidence="9 10" key="1">
    <citation type="journal article" date="2019" name="Int. J. Syst. Evol. Microbiol.">
        <title>The Global Catalogue of Microorganisms (GCM) 10K type strain sequencing project: providing services to taxonomists for standard genome sequencing and annotation.</title>
        <authorList>
            <consortium name="The Broad Institute Genomics Platform"/>
            <consortium name="The Broad Institute Genome Sequencing Center for Infectious Disease"/>
            <person name="Wu L."/>
            <person name="Ma J."/>
        </authorList>
    </citation>
    <scope>NUCLEOTIDE SEQUENCE [LARGE SCALE GENOMIC DNA]</scope>
    <source>
        <strain evidence="9 10">JCM 13476</strain>
    </source>
</reference>
<feature type="transmembrane region" description="Helical" evidence="7">
    <location>
        <begin position="56"/>
        <end position="78"/>
    </location>
</feature>
<keyword evidence="10" id="KW-1185">Reference proteome</keyword>
<protein>
    <submittedName>
        <fullName evidence="9">MFS transporter</fullName>
    </submittedName>
</protein>
<keyword evidence="5 7" id="KW-1133">Transmembrane helix</keyword>
<dbReference type="Proteomes" id="UP001500791">
    <property type="component" value="Unassembled WGS sequence"/>
</dbReference>
<keyword evidence="3" id="KW-1003">Cell membrane</keyword>